<dbReference type="EMBL" id="CP002164">
    <property type="protein sequence ID" value="ADL41498.1"/>
    <property type="molecule type" value="Genomic_DNA"/>
</dbReference>
<keyword evidence="1" id="KW-0547">Nucleotide-binding</keyword>
<dbReference type="InterPro" id="IPR024615">
    <property type="entry name" value="CRISPR-assoc_Cmr2_N"/>
</dbReference>
<dbReference type="Pfam" id="PF22335">
    <property type="entry name" value="Cas10-Cmr2_palm2"/>
    <property type="match status" value="1"/>
</dbReference>
<organism evidence="5 6">
    <name type="scientific">Caldicellulosiruptor obsidiansis (strain ATCC BAA-2073 / JCM 16842 / OB47)</name>
    <dbReference type="NCBI Taxonomy" id="608506"/>
    <lineage>
        <taxon>Bacteria</taxon>
        <taxon>Bacillati</taxon>
        <taxon>Bacillota</taxon>
        <taxon>Bacillota incertae sedis</taxon>
        <taxon>Caldicellulosiruptorales</taxon>
        <taxon>Caldicellulosiruptoraceae</taxon>
        <taxon>Caldicellulosiruptor</taxon>
    </lineage>
</organism>
<dbReference type="STRING" id="608506.COB47_0132"/>
<evidence type="ECO:0000256" key="1">
    <source>
        <dbReference type="ARBA" id="ARBA00022741"/>
    </source>
</evidence>
<dbReference type="PROSITE" id="PS50887">
    <property type="entry name" value="GGDEF"/>
    <property type="match status" value="1"/>
</dbReference>
<reference evidence="5 6" key="1">
    <citation type="journal article" date="2010" name="J. Bacteriol.">
        <title>Complete genome sequence of the cellulolytic thermophile Caldicellulosiruptor obsidiansis OB47T.</title>
        <authorList>
            <person name="Elkins J.G."/>
            <person name="Lochner A."/>
            <person name="Hamilton-Brehm S.D."/>
            <person name="Davenport K.W."/>
            <person name="Podar M."/>
            <person name="Brown S.D."/>
            <person name="Land M.L."/>
            <person name="Hauser L.J."/>
            <person name="Klingeman D.M."/>
            <person name="Raman B."/>
            <person name="Goodwin L.A."/>
            <person name="Tapia R."/>
            <person name="Meincke L.J."/>
            <person name="Detter J.C."/>
            <person name="Bruce D.C."/>
            <person name="Han C.S."/>
            <person name="Palumbo A.V."/>
            <person name="Cottingham R.W."/>
            <person name="Keller M."/>
            <person name="Graham D.E."/>
        </authorList>
    </citation>
    <scope>NUCLEOTIDE SEQUENCE [LARGE SCALE GENOMIC DNA]</scope>
    <source>
        <strain evidence="6">ATCC BAA-2073 / strain OB47</strain>
    </source>
</reference>
<evidence type="ECO:0000256" key="2">
    <source>
        <dbReference type="ARBA" id="ARBA00023118"/>
    </source>
</evidence>
<dbReference type="RefSeq" id="WP_013289505.1">
    <property type="nucleotide sequence ID" value="NC_014392.1"/>
</dbReference>
<evidence type="ECO:0000259" key="4">
    <source>
        <dbReference type="PROSITE" id="PS50887"/>
    </source>
</evidence>
<evidence type="ECO:0000313" key="5">
    <source>
        <dbReference type="EMBL" id="ADL41498.1"/>
    </source>
</evidence>
<dbReference type="NCBIfam" id="TIGR02577">
    <property type="entry name" value="cas_TM1794_Cmr2"/>
    <property type="match status" value="1"/>
</dbReference>
<evidence type="ECO:0000313" key="6">
    <source>
        <dbReference type="Proteomes" id="UP000000347"/>
    </source>
</evidence>
<feature type="coiled-coil region" evidence="3">
    <location>
        <begin position="341"/>
        <end position="376"/>
    </location>
</feature>
<dbReference type="KEGG" id="cob:COB47_0132"/>
<keyword evidence="6" id="KW-1185">Reference proteome</keyword>
<dbReference type="AlphaFoldDB" id="D9THD3"/>
<dbReference type="PANTHER" id="PTHR36528:SF1">
    <property type="entry name" value="CRISPR SYSTEM SINGLE-STRAND-SPECIFIC DEOXYRIBONUCLEASE CAS10_CSM1 (SUBTYPE III-A)"/>
    <property type="match status" value="1"/>
</dbReference>
<gene>
    <name evidence="5" type="ordered locus">COB47_0132</name>
</gene>
<dbReference type="InterPro" id="IPR000160">
    <property type="entry name" value="GGDEF_dom"/>
</dbReference>
<dbReference type="HOGENOM" id="CLU_012640_0_0_9"/>
<proteinExistence type="predicted"/>
<dbReference type="InterPro" id="IPR043128">
    <property type="entry name" value="Rev_trsase/Diguanyl_cyclase"/>
</dbReference>
<dbReference type="Gene3D" id="3.30.70.2220">
    <property type="entry name" value="CRISPR-Cas system, Cmr2 subunit, D1 domain, cysteine cluster"/>
    <property type="match status" value="1"/>
</dbReference>
<dbReference type="GO" id="GO:0000166">
    <property type="term" value="F:nucleotide binding"/>
    <property type="evidence" value="ECO:0007669"/>
    <property type="project" value="UniProtKB-KW"/>
</dbReference>
<dbReference type="PANTHER" id="PTHR36528">
    <property type="entry name" value="CRISPR SYSTEM SINGLE-STRAND-SPECIFIC DEOXYRIBONUCLEASE CAS10/CSM1 (SUBTYPE III-A)"/>
    <property type="match status" value="1"/>
</dbReference>
<evidence type="ECO:0000256" key="3">
    <source>
        <dbReference type="SAM" id="Coils"/>
    </source>
</evidence>
<feature type="domain" description="GGDEF" evidence="4">
    <location>
        <begin position="681"/>
        <end position="853"/>
    </location>
</feature>
<dbReference type="Gene3D" id="3.30.70.270">
    <property type="match status" value="1"/>
</dbReference>
<dbReference type="GO" id="GO:0051607">
    <property type="term" value="P:defense response to virus"/>
    <property type="evidence" value="ECO:0007669"/>
    <property type="project" value="UniProtKB-KW"/>
</dbReference>
<dbReference type="eggNOG" id="COG1353">
    <property type="taxonomic scope" value="Bacteria"/>
</dbReference>
<dbReference type="Proteomes" id="UP000000347">
    <property type="component" value="Chromosome"/>
</dbReference>
<dbReference type="InterPro" id="IPR013407">
    <property type="entry name" value="CRISPR-assoc_prot_Cmr2"/>
</dbReference>
<dbReference type="Pfam" id="PF12469">
    <property type="entry name" value="Cmr2_N"/>
    <property type="match status" value="1"/>
</dbReference>
<dbReference type="InterPro" id="IPR052117">
    <property type="entry name" value="Cas10/Csm1_subtype-III-A"/>
</dbReference>
<name>D9THD3_CALOO</name>
<dbReference type="CDD" id="cd09679">
    <property type="entry name" value="Cas10_III"/>
    <property type="match status" value="1"/>
</dbReference>
<sequence>MSIWKLKLKAFLHDPLDKQWILSFDNDDPNTKAQLNIDKFTCPKNKNHKEAIHEIVAEKFLNYILPGECIEELLPIIKIADRISYPMNEVLSEKLKSKTEKIRDHKDICFRNIYIEKLEENVICKDFENKHQELEEFFKLLGNICSVLTCNDDKAKLAFLLLWLYVPDLFKWVNIHPADSRIPSHSIYNHLVQTSAITTAIVDVDKLSSGDLVGSIPTFLIFTIGPVQSFIATARKTQDLWAGSYILSYLTYKCLEPLIDQLGPDIVIYPNLRGQPLIEKRWLYKTFEDENDCLEKIIKLLKGIYCKAENEDNSKLLIANIPNRFLAIIPYSKNTIVEECKKALENALKNFAKKIVNFIKKQLSEEEENKKFVKNQHSDELEINPSICDEIETQLLSYFQVYYAILPWTTNKCNLQNSGKIPGGLTSENVFHDHKILFEESEIRNLIEEIIRIEQGLENKEDIDFSKVGIGRAYPLLIDLLEKLLGARKSVREIKFIPYYNREKCHLCGENEIVFLAKDEEKNKLYWHKLREKNPGLLKQNERLCGVCLFKRLFPKLLEEEFGFEISSFPSTSEIACIPVKEKLLKTNPKFIEEFIEKYNQFKTQIESSGKKFPSSETVPALKKFFGTKYQDFAFIDGQWLMEESYTKDYLKNELGIENIDESILENMRNFLKSANLNFSRYFAILQMDGDHMGKWIRGFGKSEGDNIEFPTIGETIHPDVYNELLKNSNGIEELFNKIHPATPTYHQILSSRLCSFALYDVRKIVEEKYFGKLIYAGGDDVLALLPVNTVLNCAYELQERYKKTVISRATMSAGIVIAYHKYPLSLALKAVRSAEKKAKNKLGRNAFCVQLITHSGEIKECGGKWELVEFINKVKNEFQNGSVPKVICNQIIEVINRLLDTEKEYVSEEIVDILELEIKRLWKRKKKNEDKKSVLKIEDIIYCFRKCITEKEENCNKFKTQNILMFGYLFALAKFLTGKNDLDL</sequence>
<protein>
    <submittedName>
        <fullName evidence="5">CRISPR-associated protein, Crm2 family</fullName>
    </submittedName>
</protein>
<keyword evidence="2" id="KW-0051">Antiviral defense</keyword>
<keyword evidence="3" id="KW-0175">Coiled coil</keyword>
<dbReference type="InterPro" id="IPR054767">
    <property type="entry name" value="Cas10-Cmr2_palm2"/>
</dbReference>
<dbReference type="InterPro" id="IPR038242">
    <property type="entry name" value="Cmr2_N"/>
</dbReference>
<accession>D9THD3</accession>